<gene>
    <name evidence="10" type="ORF">I1A_004246</name>
</gene>
<dbReference type="Pfam" id="PF13589">
    <property type="entry name" value="HATPase_c_3"/>
    <property type="match status" value="1"/>
</dbReference>
<organism evidence="10 11">
    <name type="scientific">Pseudomonas fluorescens R124</name>
    <dbReference type="NCBI Taxonomy" id="743713"/>
    <lineage>
        <taxon>Bacteria</taxon>
        <taxon>Pseudomonadati</taxon>
        <taxon>Pseudomonadota</taxon>
        <taxon>Gammaproteobacteria</taxon>
        <taxon>Pseudomonadales</taxon>
        <taxon>Pseudomonadaceae</taxon>
        <taxon>Pseudomonas</taxon>
    </lineage>
</organism>
<evidence type="ECO:0000256" key="5">
    <source>
        <dbReference type="ARBA" id="ARBA00022741"/>
    </source>
</evidence>
<keyword evidence="3" id="KW-0597">Phosphoprotein</keyword>
<dbReference type="GO" id="GO:0004673">
    <property type="term" value="F:protein histidine kinase activity"/>
    <property type="evidence" value="ECO:0007669"/>
    <property type="project" value="UniProtKB-EC"/>
</dbReference>
<dbReference type="EMBL" id="CM001561">
    <property type="protein sequence ID" value="EJZ59892.1"/>
    <property type="molecule type" value="Genomic_DNA"/>
</dbReference>
<reference evidence="10 11" key="1">
    <citation type="submission" date="2012-08" db="EMBL/GenBank/DDBJ databases">
        <title>The genome of cave-isolated P. fluorescens strain R124 demonstrates phenotypic adaptation to the mineral environment.</title>
        <authorList>
            <person name="Barton M.D."/>
            <person name="Petronio M."/>
            <person name="Giarrizzo J.G."/>
            <person name="Bowling B.V."/>
            <person name="Barton H.A."/>
        </authorList>
    </citation>
    <scope>NUCLEOTIDE SEQUENCE [LARGE SCALE GENOMIC DNA]</scope>
    <source>
        <strain evidence="10 11">R124</strain>
    </source>
</reference>
<evidence type="ECO:0000256" key="3">
    <source>
        <dbReference type="ARBA" id="ARBA00022553"/>
    </source>
</evidence>
<evidence type="ECO:0000256" key="8">
    <source>
        <dbReference type="ARBA" id="ARBA00023012"/>
    </source>
</evidence>
<evidence type="ECO:0000313" key="11">
    <source>
        <dbReference type="Proteomes" id="UP000006045"/>
    </source>
</evidence>
<dbReference type="EC" id="2.7.13.3" evidence="2"/>
<dbReference type="InterPro" id="IPR005467">
    <property type="entry name" value="His_kinase_dom"/>
</dbReference>
<accession>A0A7U9GTV1</accession>
<dbReference type="RefSeq" id="WP_003227942.1">
    <property type="nucleotide sequence ID" value="NZ_CM001561.1"/>
</dbReference>
<dbReference type="InterPro" id="IPR004358">
    <property type="entry name" value="Sig_transdc_His_kin-like_C"/>
</dbReference>
<evidence type="ECO:0000256" key="6">
    <source>
        <dbReference type="ARBA" id="ARBA00022777"/>
    </source>
</evidence>
<feature type="domain" description="Histidine kinase" evidence="9">
    <location>
        <begin position="513"/>
        <end position="742"/>
    </location>
</feature>
<evidence type="ECO:0000259" key="9">
    <source>
        <dbReference type="PROSITE" id="PS50109"/>
    </source>
</evidence>
<keyword evidence="5" id="KW-0547">Nucleotide-binding</keyword>
<dbReference type="SMART" id="SM00387">
    <property type="entry name" value="HATPase_c"/>
    <property type="match status" value="1"/>
</dbReference>
<keyword evidence="6 10" id="KW-0418">Kinase</keyword>
<dbReference type="GO" id="GO:0000160">
    <property type="term" value="P:phosphorelay signal transduction system"/>
    <property type="evidence" value="ECO:0007669"/>
    <property type="project" value="UniProtKB-KW"/>
</dbReference>
<evidence type="ECO:0000256" key="2">
    <source>
        <dbReference type="ARBA" id="ARBA00012438"/>
    </source>
</evidence>
<sequence length="745" mass="83647">MSKRNSLGGHPFSVEARVAIQLGRESISSSLVAISELVKNAYDADADEVVIKFSGLDTDSPVLTITDDGDGMDKENLLTRWMRIGTTHKYEVGKSARERVYTGAKGLGRLGIDRLCTHLNLFTKTQESRKIFEVDVDWNKYNLVKSVELDSIKHEVFEIDSVVLEENSFPLEGKTKGSQYILSGLKDKWDGDFLYELRKELSLLVSPFSKTLGFRVKFDTDGFQSDLDGYVASDHFLEAAEWRLEAEITEDFNVSVAIYDSNGELSLSPKPASWGDWMANSEKIPQCGSLNFSVYFMRNLSSREVDTNKFKPKEIRAFLKSNQGVRIYRDNFRVKPYGDPSGDGDWLGLAMRRVINPESITMDNWKIGYNQIVGAVFIGREANYNLVDQTNREGLTETPAYFQLRKFALKCIELFEKHIQSHALAEKQLRPPKVVLSDVLVESENAYKDVIERIGKLKDSSVDLEMKKQLEVIESTLTEESQRTAFVKGRMDQLEAEKDTLANLASLGILSVSFGHETLAAISNAITNGALLRSKVVEGFFMLPQDRVDFANRRFDSIEKSLNYIKVFGNFSLGNVKRDKRNRRVIDLSVVVANVLSSFDEMLEKRKIKIVFNDETSSGLKIKAYEIDWESIFANLITNSCWALSDTPAEHRKISISLSLDNDQGVIEFEDSGCGIEAGVENHVFKATFSTKRNRKGDTIGTGMGLSIVRTFVEEHSKGSIVLAPKGELGGARFWIKVPAINTGI</sequence>
<keyword evidence="8" id="KW-0902">Two-component regulatory system</keyword>
<dbReference type="InterPro" id="IPR003594">
    <property type="entry name" value="HATPase_dom"/>
</dbReference>
<dbReference type="OrthoDB" id="9816482at2"/>
<keyword evidence="4" id="KW-0808">Transferase</keyword>
<dbReference type="PROSITE" id="PS50109">
    <property type="entry name" value="HIS_KIN"/>
    <property type="match status" value="1"/>
</dbReference>
<keyword evidence="7" id="KW-0067">ATP-binding</keyword>
<evidence type="ECO:0000313" key="10">
    <source>
        <dbReference type="EMBL" id="EJZ59892.1"/>
    </source>
</evidence>
<dbReference type="InterPro" id="IPR036890">
    <property type="entry name" value="HATPase_C_sf"/>
</dbReference>
<name>A0A7U9GTV1_PSEFL</name>
<evidence type="ECO:0000256" key="4">
    <source>
        <dbReference type="ARBA" id="ARBA00022679"/>
    </source>
</evidence>
<dbReference type="Pfam" id="PF02518">
    <property type="entry name" value="HATPase_c"/>
    <property type="match status" value="1"/>
</dbReference>
<dbReference type="Gene3D" id="3.30.565.10">
    <property type="entry name" value="Histidine kinase-like ATPase, C-terminal domain"/>
    <property type="match status" value="2"/>
</dbReference>
<protein>
    <recommendedName>
        <fullName evidence="2">histidine kinase</fullName>
        <ecNumber evidence="2">2.7.13.3</ecNumber>
    </recommendedName>
</protein>
<evidence type="ECO:0000256" key="7">
    <source>
        <dbReference type="ARBA" id="ARBA00022840"/>
    </source>
</evidence>
<dbReference type="PANTHER" id="PTHR43065">
    <property type="entry name" value="SENSOR HISTIDINE KINASE"/>
    <property type="match status" value="1"/>
</dbReference>
<comment type="catalytic activity">
    <reaction evidence="1">
        <text>ATP + protein L-histidine = ADP + protein N-phospho-L-histidine.</text>
        <dbReference type="EC" id="2.7.13.3"/>
    </reaction>
</comment>
<dbReference type="AlphaFoldDB" id="A0A7U9GTV1"/>
<dbReference type="GO" id="GO:0005524">
    <property type="term" value="F:ATP binding"/>
    <property type="evidence" value="ECO:0007669"/>
    <property type="project" value="UniProtKB-KW"/>
</dbReference>
<evidence type="ECO:0000256" key="1">
    <source>
        <dbReference type="ARBA" id="ARBA00000085"/>
    </source>
</evidence>
<dbReference type="SUPFAM" id="SSF55874">
    <property type="entry name" value="ATPase domain of HSP90 chaperone/DNA topoisomerase II/histidine kinase"/>
    <property type="match status" value="2"/>
</dbReference>
<dbReference type="PANTHER" id="PTHR43065:SF10">
    <property type="entry name" value="PEROXIDE STRESS-ACTIVATED HISTIDINE KINASE MAK3"/>
    <property type="match status" value="1"/>
</dbReference>
<dbReference type="Proteomes" id="UP000006045">
    <property type="component" value="Chromosome"/>
</dbReference>
<dbReference type="PRINTS" id="PR00344">
    <property type="entry name" value="BCTRLSENSOR"/>
</dbReference>
<proteinExistence type="predicted"/>